<dbReference type="GO" id="GO:0010569">
    <property type="term" value="P:regulation of double-strand break repair via homologous recombination"/>
    <property type="evidence" value="ECO:0007669"/>
    <property type="project" value="UniProtKB-UniRule"/>
</dbReference>
<dbReference type="InterPro" id="IPR045028">
    <property type="entry name" value="DinG/Rad3-like"/>
</dbReference>
<dbReference type="GO" id="GO:0006281">
    <property type="term" value="P:DNA repair"/>
    <property type="evidence" value="ECO:0007669"/>
    <property type="project" value="UniProtKB-UniRule"/>
</dbReference>
<keyword evidence="7 17" id="KW-0347">Helicase</keyword>
<proteinExistence type="inferred from homology"/>
<dbReference type="Pfam" id="PF13307">
    <property type="entry name" value="Helicase_C_2"/>
    <property type="match status" value="1"/>
</dbReference>
<keyword evidence="11 17" id="KW-0238">DNA-binding</keyword>
<dbReference type="AlphaFoldDB" id="A0ABD1F1P3"/>
<dbReference type="GO" id="GO:0051539">
    <property type="term" value="F:4 iron, 4 sulfur cluster binding"/>
    <property type="evidence" value="ECO:0007669"/>
    <property type="project" value="UniProtKB-UniRule"/>
</dbReference>
<evidence type="ECO:0000256" key="14">
    <source>
        <dbReference type="ARBA" id="ARBA00023242"/>
    </source>
</evidence>
<dbReference type="Gene3D" id="3.40.50.300">
    <property type="entry name" value="P-loop containing nucleotide triphosphate hydrolases"/>
    <property type="match status" value="2"/>
</dbReference>
<accession>A0ABD1F1P3</accession>
<keyword evidence="8 17" id="KW-0067">ATP-binding</keyword>
<reference evidence="19 20" key="1">
    <citation type="submission" date="2024-05" db="EMBL/GenBank/DDBJ databases">
        <title>Genetic variation in Jamaican populations of the coffee berry borer (Hypothenemus hampei).</title>
        <authorList>
            <person name="Errbii M."/>
            <person name="Myrie A."/>
        </authorList>
    </citation>
    <scope>NUCLEOTIDE SEQUENCE [LARGE SCALE GENOMIC DNA]</scope>
    <source>
        <strain evidence="19">JA-Hopewell-2020-01-JO</strain>
        <tissue evidence="19">Whole body</tissue>
    </source>
</reference>
<comment type="subcellular location">
    <subcellularLocation>
        <location evidence="1 17">Nucleus</location>
    </subcellularLocation>
</comment>
<evidence type="ECO:0000256" key="1">
    <source>
        <dbReference type="ARBA" id="ARBA00004123"/>
    </source>
</evidence>
<dbReference type="EMBL" id="JBDJPC010000003">
    <property type="protein sequence ID" value="KAL1509174.1"/>
    <property type="molecule type" value="Genomic_DNA"/>
</dbReference>
<evidence type="ECO:0000256" key="15">
    <source>
        <dbReference type="ARBA" id="ARBA00049360"/>
    </source>
</evidence>
<dbReference type="GO" id="GO:0005634">
    <property type="term" value="C:nucleus"/>
    <property type="evidence" value="ECO:0007669"/>
    <property type="project" value="UniProtKB-SubCell"/>
</dbReference>
<evidence type="ECO:0000256" key="11">
    <source>
        <dbReference type="ARBA" id="ARBA00023125"/>
    </source>
</evidence>
<dbReference type="GO" id="GO:0016787">
    <property type="term" value="F:hydrolase activity"/>
    <property type="evidence" value="ECO:0007669"/>
    <property type="project" value="UniProtKB-KW"/>
</dbReference>
<dbReference type="EC" id="5.6.2.-" evidence="17"/>
<dbReference type="PANTHER" id="PTHR11472:SF34">
    <property type="entry name" value="REGULATOR OF TELOMERE ELONGATION HELICASE 1"/>
    <property type="match status" value="1"/>
</dbReference>
<keyword evidence="10 17" id="KW-0411">Iron-sulfur</keyword>
<dbReference type="PROSITE" id="PS51193">
    <property type="entry name" value="HELICASE_ATP_BIND_2"/>
    <property type="match status" value="1"/>
</dbReference>
<dbReference type="InterPro" id="IPR027417">
    <property type="entry name" value="P-loop_NTPase"/>
</dbReference>
<gene>
    <name evidence="19" type="ORF">ABEB36_003952</name>
</gene>
<dbReference type="InterPro" id="IPR006554">
    <property type="entry name" value="Helicase-like_DEXD_c2"/>
</dbReference>
<dbReference type="InterPro" id="IPR057498">
    <property type="entry name" value="Rtel1_ARCH"/>
</dbReference>
<evidence type="ECO:0000313" key="19">
    <source>
        <dbReference type="EMBL" id="KAL1509174.1"/>
    </source>
</evidence>
<keyword evidence="9 17" id="KW-0408">Iron</keyword>
<dbReference type="InterPro" id="IPR013020">
    <property type="entry name" value="Rad3/Chl1-like"/>
</dbReference>
<evidence type="ECO:0000256" key="9">
    <source>
        <dbReference type="ARBA" id="ARBA00023004"/>
    </source>
</evidence>
<evidence type="ECO:0000256" key="6">
    <source>
        <dbReference type="ARBA" id="ARBA00022801"/>
    </source>
</evidence>
<dbReference type="CDD" id="cd18788">
    <property type="entry name" value="SF2_C_XPD"/>
    <property type="match status" value="1"/>
</dbReference>
<dbReference type="InterPro" id="IPR010614">
    <property type="entry name" value="RAD3-like_helicase_DEAD"/>
</dbReference>
<dbReference type="InterPro" id="IPR030845">
    <property type="entry name" value="RTEL1"/>
</dbReference>
<dbReference type="InterPro" id="IPR014013">
    <property type="entry name" value="Helic_SF1/SF2_ATP-bd_DinG/Rad3"/>
</dbReference>
<dbReference type="Proteomes" id="UP001566132">
    <property type="component" value="Unassembled WGS sequence"/>
</dbReference>
<evidence type="ECO:0000256" key="7">
    <source>
        <dbReference type="ARBA" id="ARBA00022806"/>
    </source>
</evidence>
<keyword evidence="6 17" id="KW-0378">Hydrolase</keyword>
<comment type="caution">
    <text evidence="19">The sequence shown here is derived from an EMBL/GenBank/DDBJ whole genome shotgun (WGS) entry which is preliminary data.</text>
</comment>
<dbReference type="GO" id="GO:0003677">
    <property type="term" value="F:DNA binding"/>
    <property type="evidence" value="ECO:0007669"/>
    <property type="project" value="UniProtKB-UniRule"/>
</dbReference>
<keyword evidence="5 17" id="KW-0227">DNA damage</keyword>
<keyword evidence="12 17" id="KW-0234">DNA repair</keyword>
<dbReference type="SMART" id="SM00491">
    <property type="entry name" value="HELICc2"/>
    <property type="match status" value="1"/>
</dbReference>
<evidence type="ECO:0000256" key="13">
    <source>
        <dbReference type="ARBA" id="ARBA00023235"/>
    </source>
</evidence>
<evidence type="ECO:0000256" key="4">
    <source>
        <dbReference type="ARBA" id="ARBA00022741"/>
    </source>
</evidence>
<feature type="binding site" evidence="17">
    <location>
        <position position="213"/>
    </location>
    <ligand>
        <name>[4Fe-4S] cluster</name>
        <dbReference type="ChEBI" id="CHEBI:49883"/>
    </ligand>
</feature>
<dbReference type="SMART" id="SM00488">
    <property type="entry name" value="DEXDc2"/>
    <property type="match status" value="1"/>
</dbReference>
<dbReference type="SUPFAM" id="SSF52540">
    <property type="entry name" value="P-loop containing nucleoside triphosphate hydrolases"/>
    <property type="match status" value="2"/>
</dbReference>
<name>A0ABD1F1P3_HYPHA</name>
<keyword evidence="13 17" id="KW-0413">Isomerase</keyword>
<dbReference type="Pfam" id="PF23109">
    <property type="entry name" value="ARCH_RTEL1"/>
    <property type="match status" value="1"/>
</dbReference>
<evidence type="ECO:0000256" key="10">
    <source>
        <dbReference type="ARBA" id="ARBA00023014"/>
    </source>
</evidence>
<comment type="catalytic activity">
    <reaction evidence="15 17">
        <text>ATP + H2O = ADP + phosphate + H(+)</text>
        <dbReference type="Rhea" id="RHEA:13065"/>
        <dbReference type="ChEBI" id="CHEBI:15377"/>
        <dbReference type="ChEBI" id="CHEBI:15378"/>
        <dbReference type="ChEBI" id="CHEBI:30616"/>
        <dbReference type="ChEBI" id="CHEBI:43474"/>
        <dbReference type="ChEBI" id="CHEBI:456216"/>
    </reaction>
</comment>
<dbReference type="FunFam" id="3.40.50.300:FF:000431">
    <property type="entry name" value="Regulator of telomere elongation helicase 1"/>
    <property type="match status" value="1"/>
</dbReference>
<sequence>MSVTIDIRGIPVQFPFTPYEIQKNYMEKVIECIQNQTSAVLESPTGTGKTLSLLCSSLAWLQHKKAEIQAHRLTTGAKTVEWLNPEESEVPTFLKGFNSENDCGRNFLGIPTIIYASRTHSQLSQAVQELRNTAYNHMSCSVLGSRDQLCIHPEVLEQENTTTRLHMCRLKLALHSCSYNNRVEKKKDDPLICNVPIIDIEDMVTLGKKHTFCPYYMTKERQKNADIIFTPYNYLLDPIARKSLGLKLNDAIVILDEGHNVEKVCEDSASIDISNKDITVATDEITVVMQMIVECPSTFEESAKQDINPEEVATLKQMLLDFEKALDDIQMPNKADDILHFPGDYMYELMEKAGITVANFPAISNLLDAMIQYLTAQTDNSNMRKGRALQHFLDFLSIVFNAKASKERIRHCYKVHIREEVVKEFKRQNQTRVSNWMEKKDGKTAEKKNRILSFWCFSPGFGMDLIMSQGIRALIITSGTLAPLKPLISELELDVKVRLENPHIVTGSQICVKILPKGPDGITLNSCYRNRDNPEYMNSLGRTIINLTRIIPNGLLIFFPSYPIMEKCQTMWEQEGIWGNIKSQKEIFVEPRSKEAFNAAMKGYYEKIRDPNLKGAIFMGVCRGKVSEGLDFADYNGRAVIITGLPYPPLKDPRVILKRKYLDACHSRDKEYLNGQEWYSLEASRAVNQAIGRVIRHKNDYGAILLLDERFNSPTIKSQLSKWLWDHIKLVNKYGEVIRDISQFFKKAQSEFSVIAMKPSVPPTASFNIPVSYGKNECSASTSSSQCDSSESSTDNEAMLKQYLGTRDNPNGTVALKRDRSEVAARKIQHKKIRLVNYKFKIQESSGNSDVENLDRKIPITEYVLMIKSKIGQDFKLFADFLKSFQQTRDIKSFVKGVDELVPKDLKYILVGMHNYLRTSEQEVYEQFLRQNGLPVPENL</sequence>
<dbReference type="NCBIfam" id="TIGR00604">
    <property type="entry name" value="rad3"/>
    <property type="match status" value="1"/>
</dbReference>
<dbReference type="PANTHER" id="PTHR11472">
    <property type="entry name" value="DNA REPAIR DEAD HELICASE RAD3/XP-D SUBFAMILY MEMBER"/>
    <property type="match status" value="1"/>
</dbReference>
<protein>
    <recommendedName>
        <fullName evidence="16 17">Regulator of telomere elongation helicase 1 homolog</fullName>
        <ecNumber evidence="17">5.6.2.-</ecNumber>
    </recommendedName>
</protein>
<feature type="domain" description="Helicase ATP-binding" evidence="18">
    <location>
        <begin position="8"/>
        <end position="323"/>
    </location>
</feature>
<dbReference type="Gene3D" id="1.20.1160.20">
    <property type="match status" value="1"/>
</dbReference>
<keyword evidence="20" id="KW-1185">Reference proteome</keyword>
<keyword evidence="4 17" id="KW-0547">Nucleotide-binding</keyword>
<comment type="similarity">
    <text evidence="17">Belongs to the helicase family. RAD3/XPD subfamily.</text>
</comment>
<keyword evidence="2 17" id="KW-0004">4Fe-4S</keyword>
<dbReference type="GO" id="GO:0046872">
    <property type="term" value="F:metal ion binding"/>
    <property type="evidence" value="ECO:0007669"/>
    <property type="project" value="UniProtKB-UniRule"/>
</dbReference>
<evidence type="ECO:0000259" key="18">
    <source>
        <dbReference type="PROSITE" id="PS51193"/>
    </source>
</evidence>
<evidence type="ECO:0000256" key="3">
    <source>
        <dbReference type="ARBA" id="ARBA00022723"/>
    </source>
</evidence>
<feature type="binding site" evidence="17">
    <location>
        <position position="177"/>
    </location>
    <ligand>
        <name>[4Fe-4S] cluster</name>
        <dbReference type="ChEBI" id="CHEBI:49883"/>
    </ligand>
</feature>
<dbReference type="GO" id="GO:0003678">
    <property type="term" value="F:DNA helicase activity"/>
    <property type="evidence" value="ECO:0007669"/>
    <property type="project" value="UniProtKB-UniRule"/>
</dbReference>
<evidence type="ECO:0000256" key="5">
    <source>
        <dbReference type="ARBA" id="ARBA00022763"/>
    </source>
</evidence>
<evidence type="ECO:0000256" key="2">
    <source>
        <dbReference type="ARBA" id="ARBA00022485"/>
    </source>
</evidence>
<evidence type="ECO:0000256" key="16">
    <source>
        <dbReference type="ARBA" id="ARBA00073810"/>
    </source>
</evidence>
<dbReference type="InterPro" id="IPR006555">
    <property type="entry name" value="ATP-dep_Helicase_C"/>
</dbReference>
<comment type="function">
    <text evidence="17">A probable ATP-dependent DNA helicase implicated in DNA repair and the maintenance of genomic stability. Acts as an anti-recombinase to counteract toxic recombination and limit crossover during meiosis. Regulates meiotic recombination and crossover homeostasis by physically dissociating strand invasion events and thereby promotes noncrossover repair by meiotic synthesis dependent strand annealing (SDSA) as well as disassembly of D loop recombination intermediates.</text>
</comment>
<feature type="binding site" evidence="17">
    <location>
        <position position="168"/>
    </location>
    <ligand>
        <name>[4Fe-4S] cluster</name>
        <dbReference type="ChEBI" id="CHEBI:49883"/>
    </ligand>
</feature>
<dbReference type="GO" id="GO:0005524">
    <property type="term" value="F:ATP binding"/>
    <property type="evidence" value="ECO:0007669"/>
    <property type="project" value="UniProtKB-UniRule"/>
</dbReference>
<evidence type="ECO:0000313" key="20">
    <source>
        <dbReference type="Proteomes" id="UP001566132"/>
    </source>
</evidence>
<evidence type="ECO:0000256" key="17">
    <source>
        <dbReference type="HAMAP-Rule" id="MF_03065"/>
    </source>
</evidence>
<dbReference type="Pfam" id="PF06733">
    <property type="entry name" value="DEAD_2"/>
    <property type="match status" value="1"/>
</dbReference>
<feature type="binding site" evidence="17">
    <location>
        <position position="150"/>
    </location>
    <ligand>
        <name>[4Fe-4S] cluster</name>
        <dbReference type="ChEBI" id="CHEBI:49883"/>
    </ligand>
</feature>
<evidence type="ECO:0000256" key="8">
    <source>
        <dbReference type="ARBA" id="ARBA00022840"/>
    </source>
</evidence>
<keyword evidence="14 17" id="KW-0539">Nucleus</keyword>
<keyword evidence="3 17" id="KW-0479">Metal-binding</keyword>
<dbReference type="HAMAP" id="MF_03065">
    <property type="entry name" value="RTEL1"/>
    <property type="match status" value="1"/>
</dbReference>
<organism evidence="19 20">
    <name type="scientific">Hypothenemus hampei</name>
    <name type="common">Coffee berry borer</name>
    <dbReference type="NCBI Taxonomy" id="57062"/>
    <lineage>
        <taxon>Eukaryota</taxon>
        <taxon>Metazoa</taxon>
        <taxon>Ecdysozoa</taxon>
        <taxon>Arthropoda</taxon>
        <taxon>Hexapoda</taxon>
        <taxon>Insecta</taxon>
        <taxon>Pterygota</taxon>
        <taxon>Neoptera</taxon>
        <taxon>Endopterygota</taxon>
        <taxon>Coleoptera</taxon>
        <taxon>Polyphaga</taxon>
        <taxon>Cucujiformia</taxon>
        <taxon>Curculionidae</taxon>
        <taxon>Scolytinae</taxon>
        <taxon>Hypothenemus</taxon>
    </lineage>
</organism>
<evidence type="ECO:0000256" key="12">
    <source>
        <dbReference type="ARBA" id="ARBA00023204"/>
    </source>
</evidence>